<gene>
    <name evidence="2" type="ORF">H3309_08590</name>
</gene>
<proteinExistence type="predicted"/>
<dbReference type="Proteomes" id="UP000515292">
    <property type="component" value="Chromosome"/>
</dbReference>
<accession>A0A7G5IDP5</accession>
<sequence length="233" mass="25362">MRHSILLFVAVACLFTGEPVAAQQAEEIIVTASRREEAAPPPLVGVRRVADFAVLAVTVTSDSRDSKLRYDEIFGMVRKAIELAGKRGVELSTGELKVEPLTLANYRDLPVSGAGRADTSRVGFLLKTRLAGATDAKSAVERLEAFVKSVPLVGRAEMVADDDLALTVVEPGQYRGAILERVVADAKAQAARMGEGYAVELEGLDRRVEFERVGLTEVMLFVRYGYRVVPSRR</sequence>
<keyword evidence="1" id="KW-0732">Signal</keyword>
<name>A0A7G5IDP5_9SPHN</name>
<evidence type="ECO:0000256" key="1">
    <source>
        <dbReference type="SAM" id="SignalP"/>
    </source>
</evidence>
<organism evidence="2 3">
    <name type="scientific">Sandaracinobacteroides saxicola</name>
    <dbReference type="NCBI Taxonomy" id="2759707"/>
    <lineage>
        <taxon>Bacteria</taxon>
        <taxon>Pseudomonadati</taxon>
        <taxon>Pseudomonadota</taxon>
        <taxon>Alphaproteobacteria</taxon>
        <taxon>Sphingomonadales</taxon>
        <taxon>Sphingosinicellaceae</taxon>
        <taxon>Sandaracinobacteroides</taxon>
    </lineage>
</organism>
<evidence type="ECO:0000313" key="3">
    <source>
        <dbReference type="Proteomes" id="UP000515292"/>
    </source>
</evidence>
<feature type="chain" id="PRO_5028976769" evidence="1">
    <location>
        <begin position="22"/>
        <end position="233"/>
    </location>
</feature>
<dbReference type="RefSeq" id="WP_182294336.1">
    <property type="nucleotide sequence ID" value="NZ_CP059851.1"/>
</dbReference>
<protein>
    <submittedName>
        <fullName evidence="2">TonB-dependent receptor</fullName>
    </submittedName>
</protein>
<dbReference type="EMBL" id="CP059851">
    <property type="protein sequence ID" value="QMW21487.1"/>
    <property type="molecule type" value="Genomic_DNA"/>
</dbReference>
<evidence type="ECO:0000313" key="2">
    <source>
        <dbReference type="EMBL" id="QMW21487.1"/>
    </source>
</evidence>
<feature type="signal peptide" evidence="1">
    <location>
        <begin position="1"/>
        <end position="21"/>
    </location>
</feature>
<dbReference type="AlphaFoldDB" id="A0A7G5IDP5"/>
<keyword evidence="3" id="KW-1185">Reference proteome</keyword>
<dbReference type="KEGG" id="sand:H3309_08590"/>
<reference evidence="2 3" key="1">
    <citation type="submission" date="2020-07" db="EMBL/GenBank/DDBJ databases">
        <title>Complete genome sequence for Sandaracinobacter sp. M6.</title>
        <authorList>
            <person name="Tang Y."/>
            <person name="Liu Q."/>
            <person name="Guo Z."/>
            <person name="Lei P."/>
            <person name="Huang B."/>
        </authorList>
    </citation>
    <scope>NUCLEOTIDE SEQUENCE [LARGE SCALE GENOMIC DNA]</scope>
    <source>
        <strain evidence="2 3">M6</strain>
    </source>
</reference>
<keyword evidence="2" id="KW-0675">Receptor</keyword>